<gene>
    <name evidence="1" type="ORF">F5878DRAFT_189080</name>
</gene>
<keyword evidence="2" id="KW-1185">Reference proteome</keyword>
<organism evidence="1 2">
    <name type="scientific">Lentinula raphanica</name>
    <dbReference type="NCBI Taxonomy" id="153919"/>
    <lineage>
        <taxon>Eukaryota</taxon>
        <taxon>Fungi</taxon>
        <taxon>Dikarya</taxon>
        <taxon>Basidiomycota</taxon>
        <taxon>Agaricomycotina</taxon>
        <taxon>Agaricomycetes</taxon>
        <taxon>Agaricomycetidae</taxon>
        <taxon>Agaricales</taxon>
        <taxon>Marasmiineae</taxon>
        <taxon>Omphalotaceae</taxon>
        <taxon>Lentinula</taxon>
    </lineage>
</organism>
<dbReference type="Proteomes" id="UP001163846">
    <property type="component" value="Unassembled WGS sequence"/>
</dbReference>
<accession>A0AA38UE54</accession>
<evidence type="ECO:0000313" key="1">
    <source>
        <dbReference type="EMBL" id="KAJ3838066.1"/>
    </source>
</evidence>
<sequence>MRYRARLLSLFSLRPFCILFLVAGLLSAFAVLAHPTDRLQKVEKVVYNITLSQVLIREYGTAEGSVPTGAVILRADQIDKDGTLLGVERFYKDDQPPVTASDEGTVSVLETNLGEISYPKGREEEYIRNARDHAKDFEYPESDGITINDWKYLTTLVAELCSPLVNQGLNEKLKTEMDKVMSIKANEEIYLIEYLTRTHSKYAVPTSGEVSVLIGATNIIHSSPVDPRIRVARKHYIGRTVKPTSLKDLYDYAKTHPKFKGSAAEVEDLMKVEETWRRDSAQPRARYSGKKTLDQWKSADAILNGLFAKKSISTTTQGVYREIRRKRLSAYISQVETRKQTIRVIAKTNWEKKARRFRGRKPYERPPLKLLIFQPPRAST</sequence>
<protein>
    <submittedName>
        <fullName evidence="1">Uncharacterized protein</fullName>
    </submittedName>
</protein>
<evidence type="ECO:0000313" key="2">
    <source>
        <dbReference type="Proteomes" id="UP001163846"/>
    </source>
</evidence>
<dbReference type="EMBL" id="MU806205">
    <property type="protein sequence ID" value="KAJ3838066.1"/>
    <property type="molecule type" value="Genomic_DNA"/>
</dbReference>
<comment type="caution">
    <text evidence="1">The sequence shown here is derived from an EMBL/GenBank/DDBJ whole genome shotgun (WGS) entry which is preliminary data.</text>
</comment>
<proteinExistence type="predicted"/>
<reference evidence="1" key="1">
    <citation type="submission" date="2022-08" db="EMBL/GenBank/DDBJ databases">
        <authorList>
            <consortium name="DOE Joint Genome Institute"/>
            <person name="Min B."/>
            <person name="Riley R."/>
            <person name="Sierra-Patev S."/>
            <person name="Naranjo-Ortiz M."/>
            <person name="Looney B."/>
            <person name="Konkel Z."/>
            <person name="Slot J.C."/>
            <person name="Sakamoto Y."/>
            <person name="Steenwyk J.L."/>
            <person name="Rokas A."/>
            <person name="Carro J."/>
            <person name="Camarero S."/>
            <person name="Ferreira P."/>
            <person name="Molpeceres G."/>
            <person name="Ruiz-Duenas F.J."/>
            <person name="Serrano A."/>
            <person name="Henrissat B."/>
            <person name="Drula E."/>
            <person name="Hughes K.W."/>
            <person name="Mata J.L."/>
            <person name="Ishikawa N.K."/>
            <person name="Vargas-Isla R."/>
            <person name="Ushijima S."/>
            <person name="Smith C.A."/>
            <person name="Ahrendt S."/>
            <person name="Andreopoulos W."/>
            <person name="He G."/>
            <person name="Labutti K."/>
            <person name="Lipzen A."/>
            <person name="Ng V."/>
            <person name="Sandor L."/>
            <person name="Barry K."/>
            <person name="Martinez A.T."/>
            <person name="Xiao Y."/>
            <person name="Gibbons J.G."/>
            <person name="Terashima K."/>
            <person name="Hibbett D.S."/>
            <person name="Grigoriev I.V."/>
        </authorList>
    </citation>
    <scope>NUCLEOTIDE SEQUENCE</scope>
    <source>
        <strain evidence="1">TFB9207</strain>
    </source>
</reference>
<name>A0AA38UE54_9AGAR</name>
<dbReference type="AlphaFoldDB" id="A0AA38UE54"/>